<evidence type="ECO:0000256" key="7">
    <source>
        <dbReference type="ARBA" id="ARBA00022723"/>
    </source>
</evidence>
<dbReference type="Pfam" id="PF01979">
    <property type="entry name" value="Amidohydro_1"/>
    <property type="match status" value="1"/>
</dbReference>
<dbReference type="SUPFAM" id="SSF51556">
    <property type="entry name" value="Metallo-dependent hydrolases"/>
    <property type="match status" value="1"/>
</dbReference>
<dbReference type="InterPro" id="IPR032466">
    <property type="entry name" value="Metal_Hydrolase"/>
</dbReference>
<dbReference type="EMBL" id="LWLT01000007">
    <property type="status" value="NOT_ANNOTATED_CDS"/>
    <property type="molecule type" value="Genomic_DNA"/>
</dbReference>
<comment type="similarity">
    <text evidence="2 12">Belongs to the metallo-dependent hydrolases superfamily. ATZ/TRZ family.</text>
</comment>
<comment type="function">
    <text evidence="10 12">Catalyzes the hydrolytic deamination of guanine, producing xanthine and ammonia.</text>
</comment>
<dbReference type="Bgee" id="ENSCHIG00000015307">
    <property type="expression patterns" value="Expressed in frontal cortex and 12 other cell types or tissues"/>
</dbReference>
<dbReference type="Gene3D" id="2.30.40.10">
    <property type="entry name" value="Urease, subunit C, domain 1"/>
    <property type="match status" value="1"/>
</dbReference>
<comment type="cofactor">
    <cofactor evidence="12">
        <name>Zn(2+)</name>
        <dbReference type="ChEBI" id="CHEBI:29105"/>
    </cofactor>
    <text evidence="12">Binds 1 zinc ion per subunit.</text>
</comment>
<reference evidence="14" key="2">
    <citation type="submission" date="2025-08" db="UniProtKB">
        <authorList>
            <consortium name="Ensembl"/>
        </authorList>
    </citation>
    <scope>IDENTIFICATION</scope>
</reference>
<evidence type="ECO:0000256" key="6">
    <source>
        <dbReference type="ARBA" id="ARBA00022553"/>
    </source>
</evidence>
<proteinExistence type="inferred from homology"/>
<comment type="catalytic activity">
    <reaction evidence="12">
        <text>guanine + H2O + H(+) = xanthine + NH4(+)</text>
        <dbReference type="Rhea" id="RHEA:14665"/>
        <dbReference type="ChEBI" id="CHEBI:15377"/>
        <dbReference type="ChEBI" id="CHEBI:15378"/>
        <dbReference type="ChEBI" id="CHEBI:16235"/>
        <dbReference type="ChEBI" id="CHEBI:17712"/>
        <dbReference type="ChEBI" id="CHEBI:28938"/>
        <dbReference type="EC" id="3.5.4.3"/>
    </reaction>
</comment>
<dbReference type="SUPFAM" id="SSF51338">
    <property type="entry name" value="Composite domain of metallo-dependent hydrolases"/>
    <property type="match status" value="1"/>
</dbReference>
<reference evidence="14" key="3">
    <citation type="submission" date="2025-09" db="UniProtKB">
        <authorList>
            <consortium name="Ensembl"/>
        </authorList>
    </citation>
    <scope>IDENTIFICATION</scope>
</reference>
<keyword evidence="7 12" id="KW-0479">Metal-binding</keyword>
<evidence type="ECO:0000256" key="1">
    <source>
        <dbReference type="ARBA" id="ARBA00004984"/>
    </source>
</evidence>
<dbReference type="UniPathway" id="UPA00603">
    <property type="reaction ID" value="UER00660"/>
</dbReference>
<keyword evidence="15" id="KW-1185">Reference proteome</keyword>
<keyword evidence="8 12" id="KW-0378">Hydrolase</keyword>
<dbReference type="GeneTree" id="ENSGT00390000017130"/>
<dbReference type="InterPro" id="IPR011059">
    <property type="entry name" value="Metal-dep_hydrolase_composite"/>
</dbReference>
<evidence type="ECO:0000256" key="2">
    <source>
        <dbReference type="ARBA" id="ARBA00006745"/>
    </source>
</evidence>
<dbReference type="GO" id="GO:0005829">
    <property type="term" value="C:cytosol"/>
    <property type="evidence" value="ECO:0007669"/>
    <property type="project" value="TreeGrafter"/>
</dbReference>
<dbReference type="InterPro" id="IPR006680">
    <property type="entry name" value="Amidohydro-rel"/>
</dbReference>
<dbReference type="Gene3D" id="3.20.20.140">
    <property type="entry name" value="Metal-dependent hydrolases"/>
    <property type="match status" value="1"/>
</dbReference>
<accession>A0A452EQT7</accession>
<dbReference type="PANTHER" id="PTHR11271:SF6">
    <property type="entry name" value="GUANINE DEAMINASE"/>
    <property type="match status" value="1"/>
</dbReference>
<evidence type="ECO:0000256" key="9">
    <source>
        <dbReference type="ARBA" id="ARBA00022833"/>
    </source>
</evidence>
<dbReference type="FunFam" id="3.20.20.140:FF:000021">
    <property type="entry name" value="Guanine deaminase"/>
    <property type="match status" value="1"/>
</dbReference>
<keyword evidence="6" id="KW-0597">Phosphoprotein</keyword>
<dbReference type="Proteomes" id="UP000291000">
    <property type="component" value="Chromosome 8"/>
</dbReference>
<protein>
    <recommendedName>
        <fullName evidence="5 12">Guanine deaminase</fullName>
        <shortName evidence="12">Guanase</shortName>
        <ecNumber evidence="4 12">3.5.4.3</ecNumber>
    </recommendedName>
    <alternativeName>
        <fullName evidence="11 12">Guanine aminohydrolase</fullName>
    </alternativeName>
</protein>
<evidence type="ECO:0000256" key="4">
    <source>
        <dbReference type="ARBA" id="ARBA00012781"/>
    </source>
</evidence>
<evidence type="ECO:0000256" key="11">
    <source>
        <dbReference type="ARBA" id="ARBA00083147"/>
    </source>
</evidence>
<evidence type="ECO:0000313" key="14">
    <source>
        <dbReference type="Ensembl" id="ENSCHIP00000014237.1"/>
    </source>
</evidence>
<evidence type="ECO:0000256" key="3">
    <source>
        <dbReference type="ARBA" id="ARBA00011738"/>
    </source>
</evidence>
<evidence type="ECO:0000256" key="5">
    <source>
        <dbReference type="ARBA" id="ARBA00014514"/>
    </source>
</evidence>
<dbReference type="InterPro" id="IPR014311">
    <property type="entry name" value="Guanine_deaminase"/>
</dbReference>
<dbReference type="Ensembl" id="ENSCHIT00000022031.1">
    <property type="protein sequence ID" value="ENSCHIP00000014237.1"/>
    <property type="gene ID" value="ENSCHIG00000015307.1"/>
</dbReference>
<dbReference type="AlphaFoldDB" id="A0A452EQT7"/>
<evidence type="ECO:0000256" key="10">
    <source>
        <dbReference type="ARBA" id="ARBA00056079"/>
    </source>
</evidence>
<dbReference type="EC" id="3.5.4.3" evidence="4 12"/>
<dbReference type="InterPro" id="IPR051607">
    <property type="entry name" value="Metallo-dep_hydrolases"/>
</dbReference>
<comment type="pathway">
    <text evidence="1 12">Purine metabolism; guanine degradation; xanthine from guanine: step 1/1.</text>
</comment>
<dbReference type="PANTHER" id="PTHR11271">
    <property type="entry name" value="GUANINE DEAMINASE"/>
    <property type="match status" value="1"/>
</dbReference>
<evidence type="ECO:0000259" key="13">
    <source>
        <dbReference type="Pfam" id="PF01979"/>
    </source>
</evidence>
<reference evidence="14 15" key="1">
    <citation type="submission" date="2016-04" db="EMBL/GenBank/DDBJ databases">
        <title>Polished mammalian reference genomes with single-molecule sequencing and chromosome conformation capture applied to the Capra hircus genome.</title>
        <authorList>
            <person name="Bickhart D.M."/>
            <person name="Koren S."/>
            <person name="Rosen B."/>
            <person name="Hastie A."/>
            <person name="Liachko I."/>
            <person name="Sullivan S.T."/>
            <person name="Burton J."/>
            <person name="Sayre B.L."/>
            <person name="Huson H.J."/>
            <person name="Lee J."/>
            <person name="Lam E."/>
            <person name="Kelley C.M."/>
            <person name="Hutchison J.L."/>
            <person name="Zhou Y."/>
            <person name="Sun J."/>
            <person name="Crisa A."/>
            <person name="Schwartz J.C."/>
            <person name="Hammond J.A."/>
            <person name="Schroeder S.G."/>
            <person name="Liu G.E."/>
            <person name="Dunham M."/>
            <person name="Shendure J."/>
            <person name="Sonstegard T.S."/>
            <person name="Phillippy A.M."/>
            <person name="Van Tassell C.P."/>
            <person name="Smith T.P."/>
        </authorList>
    </citation>
    <scope>NUCLEOTIDE SEQUENCE [LARGE SCALE GENOMIC DNA]</scope>
</reference>
<sequence length="437" mass="49470">MCAARRPPLAHIFRGTFVHSTWTCPMEVLREHLLGVSDSGKIVFLEEASQQEKLAKEWCFKSCEIRELSHHEFFMPGLVDTHIHAPQYSFAGSNVDLPLLEWLTKYTFPTEHKFQSIDFAEEVYTRVVVSILHMSIDVLYSVIYRNIHFLGADLNKFGQRAFVGKVCMDLNDAVPEYKETTEESIKETERFVSEMLQRNYPRVQPIVTPRFPLSCSETLLGELGNLAKARDLHIQSHISENRDEVKAVENLYPGYKNYTDVYDRNNLLTNKTVMAHGCYLSEEELDVFRERGVSISHCPNSNLSLLFILSTIDVAGGYSSSMLDAIRRAVMVSNILLINKINAKSLTLKEVFRLATLGGSQVLGLDREIGNFEVGKEFDALLINPKASDSPIDLFYGDFVGEISEAVIQKFLYLGDDRNIEEVYVGGKQVVPFSSSV</sequence>
<organism evidence="14 15">
    <name type="scientific">Capra hircus</name>
    <name type="common">Goat</name>
    <dbReference type="NCBI Taxonomy" id="9925"/>
    <lineage>
        <taxon>Eukaryota</taxon>
        <taxon>Metazoa</taxon>
        <taxon>Chordata</taxon>
        <taxon>Craniata</taxon>
        <taxon>Vertebrata</taxon>
        <taxon>Euteleostomi</taxon>
        <taxon>Mammalia</taxon>
        <taxon>Eutheria</taxon>
        <taxon>Laurasiatheria</taxon>
        <taxon>Artiodactyla</taxon>
        <taxon>Ruminantia</taxon>
        <taxon>Pecora</taxon>
        <taxon>Bovidae</taxon>
        <taxon>Caprinae</taxon>
        <taxon>Capra</taxon>
    </lineage>
</organism>
<name>A0A452EQT7_CAPHI</name>
<gene>
    <name evidence="14" type="primary">GDA</name>
</gene>
<evidence type="ECO:0000256" key="8">
    <source>
        <dbReference type="ARBA" id="ARBA00022801"/>
    </source>
</evidence>
<comment type="subunit">
    <text evidence="3">Homodimer.</text>
</comment>
<dbReference type="GO" id="GO:0008892">
    <property type="term" value="F:guanine deaminase activity"/>
    <property type="evidence" value="ECO:0007669"/>
    <property type="project" value="UniProtKB-UniRule"/>
</dbReference>
<dbReference type="GO" id="GO:0008270">
    <property type="term" value="F:zinc ion binding"/>
    <property type="evidence" value="ECO:0007669"/>
    <property type="project" value="UniProtKB-UniRule"/>
</dbReference>
<dbReference type="GO" id="GO:0006147">
    <property type="term" value="P:guanine catabolic process"/>
    <property type="evidence" value="ECO:0007669"/>
    <property type="project" value="UniProtKB-UniRule"/>
</dbReference>
<evidence type="ECO:0000313" key="15">
    <source>
        <dbReference type="Proteomes" id="UP000291000"/>
    </source>
</evidence>
<evidence type="ECO:0000256" key="12">
    <source>
        <dbReference type="RuleBase" id="RU366009"/>
    </source>
</evidence>
<dbReference type="NCBIfam" id="TIGR02967">
    <property type="entry name" value="guan_deamin"/>
    <property type="match status" value="1"/>
</dbReference>
<keyword evidence="9 12" id="KW-0862">Zinc</keyword>
<feature type="domain" description="Amidohydrolase-related" evidence="13">
    <location>
        <begin position="74"/>
        <end position="430"/>
    </location>
</feature>